<keyword evidence="2" id="KW-1185">Reference proteome</keyword>
<dbReference type="GO" id="GO:0016491">
    <property type="term" value="F:oxidoreductase activity"/>
    <property type="evidence" value="ECO:0007669"/>
    <property type="project" value="InterPro"/>
</dbReference>
<dbReference type="OrthoDB" id="2138173at2759"/>
<name>A0A9W9KQ39_9EURO</name>
<reference evidence="1" key="1">
    <citation type="submission" date="2022-11" db="EMBL/GenBank/DDBJ databases">
        <authorList>
            <person name="Petersen C."/>
        </authorList>
    </citation>
    <scope>NUCLEOTIDE SEQUENCE</scope>
    <source>
        <strain evidence="1">IBT 34128</strain>
    </source>
</reference>
<dbReference type="GeneID" id="81390589"/>
<sequence>MHHLASAICEGFQGRRSIYSLTNERNAAIRRLDIAAICSTIVPCSMDLLAKQWDIPAEWSLKAQLVFGKPTGPPREKTFEPIVDLVGKFPAIRTPAVLGPRANTFKSSVAPSMVLVSRL</sequence>
<dbReference type="EMBL" id="JAPMSZ010000001">
    <property type="protein sequence ID" value="KAJ5115079.1"/>
    <property type="molecule type" value="Genomic_DNA"/>
</dbReference>
<dbReference type="AlphaFoldDB" id="A0A9W9KQ39"/>
<dbReference type="Proteomes" id="UP001141434">
    <property type="component" value="Unassembled WGS sequence"/>
</dbReference>
<evidence type="ECO:0000313" key="2">
    <source>
        <dbReference type="Proteomes" id="UP001141434"/>
    </source>
</evidence>
<dbReference type="Gene3D" id="3.40.109.10">
    <property type="entry name" value="NADH Oxidase"/>
    <property type="match status" value="1"/>
</dbReference>
<comment type="caution">
    <text evidence="1">The sequence shown here is derived from an EMBL/GenBank/DDBJ whole genome shotgun (WGS) entry which is preliminary data.</text>
</comment>
<organism evidence="1 2">
    <name type="scientific">Penicillium alfredii</name>
    <dbReference type="NCBI Taxonomy" id="1506179"/>
    <lineage>
        <taxon>Eukaryota</taxon>
        <taxon>Fungi</taxon>
        <taxon>Dikarya</taxon>
        <taxon>Ascomycota</taxon>
        <taxon>Pezizomycotina</taxon>
        <taxon>Eurotiomycetes</taxon>
        <taxon>Eurotiomycetidae</taxon>
        <taxon>Eurotiales</taxon>
        <taxon>Aspergillaceae</taxon>
        <taxon>Penicillium</taxon>
    </lineage>
</organism>
<dbReference type="SUPFAM" id="SSF55469">
    <property type="entry name" value="FMN-dependent nitroreductase-like"/>
    <property type="match status" value="1"/>
</dbReference>
<dbReference type="InterPro" id="IPR000415">
    <property type="entry name" value="Nitroreductase-like"/>
</dbReference>
<gene>
    <name evidence="1" type="ORF">NUU61_000838</name>
</gene>
<proteinExistence type="predicted"/>
<accession>A0A9W9KQ39</accession>
<dbReference type="RefSeq" id="XP_056516271.1">
    <property type="nucleotide sequence ID" value="XM_056651421.1"/>
</dbReference>
<protein>
    <submittedName>
        <fullName evidence="1">Nitroreductase-like protein</fullName>
    </submittedName>
</protein>
<evidence type="ECO:0000313" key="1">
    <source>
        <dbReference type="EMBL" id="KAJ5115079.1"/>
    </source>
</evidence>
<reference evidence="1" key="2">
    <citation type="journal article" date="2023" name="IMA Fungus">
        <title>Comparative genomic study of the Penicillium genus elucidates a diverse pangenome and 15 lateral gene transfer events.</title>
        <authorList>
            <person name="Petersen C."/>
            <person name="Sorensen T."/>
            <person name="Nielsen M.R."/>
            <person name="Sondergaard T.E."/>
            <person name="Sorensen J.L."/>
            <person name="Fitzpatrick D.A."/>
            <person name="Frisvad J.C."/>
            <person name="Nielsen K.L."/>
        </authorList>
    </citation>
    <scope>NUCLEOTIDE SEQUENCE</scope>
    <source>
        <strain evidence="1">IBT 34128</strain>
    </source>
</reference>